<dbReference type="KEGG" id="goe:100897654"/>
<evidence type="ECO:0000256" key="3">
    <source>
        <dbReference type="ARBA" id="ARBA00023054"/>
    </source>
</evidence>
<feature type="compositionally biased region" description="Basic and acidic residues" evidence="5">
    <location>
        <begin position="468"/>
        <end position="481"/>
    </location>
</feature>
<comment type="similarity">
    <text evidence="2">Belongs to the ESF1 family.</text>
</comment>
<feature type="compositionally biased region" description="Acidic residues" evidence="5">
    <location>
        <begin position="442"/>
        <end position="454"/>
    </location>
</feature>
<keyword evidence="3" id="KW-0175">Coiled coil</keyword>
<feature type="compositionally biased region" description="Basic residues" evidence="5">
    <location>
        <begin position="493"/>
        <end position="510"/>
    </location>
</feature>
<name>A0AAJ6QYQ5_9ACAR</name>
<proteinExistence type="inferred from homology"/>
<accession>A0AAJ6QYQ5</accession>
<evidence type="ECO:0000313" key="8">
    <source>
        <dbReference type="Proteomes" id="UP000694867"/>
    </source>
</evidence>
<dbReference type="Pfam" id="PF08159">
    <property type="entry name" value="NUC153"/>
    <property type="match status" value="1"/>
</dbReference>
<feature type="compositionally biased region" description="Basic and acidic residues" evidence="5">
    <location>
        <begin position="84"/>
        <end position="94"/>
    </location>
</feature>
<evidence type="ECO:0000256" key="1">
    <source>
        <dbReference type="ARBA" id="ARBA00004604"/>
    </source>
</evidence>
<feature type="region of interest" description="Disordered" evidence="5">
    <location>
        <begin position="64"/>
        <end position="213"/>
    </location>
</feature>
<dbReference type="PANTHER" id="PTHR12202">
    <property type="entry name" value="ESF1 HOMOLOG"/>
    <property type="match status" value="1"/>
</dbReference>
<feature type="domain" description="ESF1 RRM" evidence="7">
    <location>
        <begin position="279"/>
        <end position="342"/>
    </location>
</feature>
<reference evidence="9" key="1">
    <citation type="submission" date="2025-08" db="UniProtKB">
        <authorList>
            <consortium name="RefSeq"/>
        </authorList>
    </citation>
    <scope>IDENTIFICATION</scope>
</reference>
<feature type="compositionally biased region" description="Acidic residues" evidence="5">
    <location>
        <begin position="514"/>
        <end position="527"/>
    </location>
</feature>
<dbReference type="GeneID" id="100897654"/>
<feature type="compositionally biased region" description="Acidic residues" evidence="5">
    <location>
        <begin position="178"/>
        <end position="192"/>
    </location>
</feature>
<dbReference type="RefSeq" id="XP_003748223.1">
    <property type="nucleotide sequence ID" value="XM_003748175.2"/>
</dbReference>
<evidence type="ECO:0000259" key="7">
    <source>
        <dbReference type="Pfam" id="PF25121"/>
    </source>
</evidence>
<feature type="region of interest" description="Disordered" evidence="5">
    <location>
        <begin position="440"/>
        <end position="618"/>
    </location>
</feature>
<dbReference type="GO" id="GO:0006364">
    <property type="term" value="P:rRNA processing"/>
    <property type="evidence" value="ECO:0007669"/>
    <property type="project" value="InterPro"/>
</dbReference>
<dbReference type="PANTHER" id="PTHR12202:SF0">
    <property type="entry name" value="ESF1 HOMOLOG"/>
    <property type="match status" value="1"/>
</dbReference>
<dbReference type="InterPro" id="IPR039754">
    <property type="entry name" value="Esf1"/>
</dbReference>
<evidence type="ECO:0000259" key="6">
    <source>
        <dbReference type="Pfam" id="PF08159"/>
    </source>
</evidence>
<feature type="compositionally biased region" description="Acidic residues" evidence="5">
    <location>
        <begin position="95"/>
        <end position="105"/>
    </location>
</feature>
<feature type="compositionally biased region" description="Basic residues" evidence="5">
    <location>
        <begin position="8"/>
        <end position="17"/>
    </location>
</feature>
<dbReference type="GO" id="GO:0005730">
    <property type="term" value="C:nucleolus"/>
    <property type="evidence" value="ECO:0007669"/>
    <property type="project" value="UniProtKB-SubCell"/>
</dbReference>
<dbReference type="Proteomes" id="UP000694867">
    <property type="component" value="Unplaced"/>
</dbReference>
<keyword evidence="4" id="KW-0539">Nucleus</keyword>
<feature type="region of interest" description="Disordered" evidence="5">
    <location>
        <begin position="1"/>
        <end position="25"/>
    </location>
</feature>
<feature type="compositionally biased region" description="Low complexity" evidence="5">
    <location>
        <begin position="152"/>
        <end position="164"/>
    </location>
</feature>
<dbReference type="GO" id="GO:0003723">
    <property type="term" value="F:RNA binding"/>
    <property type="evidence" value="ECO:0007669"/>
    <property type="project" value="TreeGrafter"/>
</dbReference>
<feature type="compositionally biased region" description="Acidic residues" evidence="5">
    <location>
        <begin position="550"/>
        <end position="560"/>
    </location>
</feature>
<evidence type="ECO:0000256" key="2">
    <source>
        <dbReference type="ARBA" id="ARBA00009087"/>
    </source>
</evidence>
<comment type="subcellular location">
    <subcellularLocation>
        <location evidence="1">Nucleus</location>
        <location evidence="1">Nucleolus</location>
    </subcellularLocation>
</comment>
<evidence type="ECO:0000256" key="5">
    <source>
        <dbReference type="SAM" id="MobiDB-lite"/>
    </source>
</evidence>
<gene>
    <name evidence="9" type="primary">LOC100897654</name>
</gene>
<feature type="domain" description="NUC153" evidence="6">
    <location>
        <begin position="622"/>
        <end position="649"/>
    </location>
</feature>
<dbReference type="InterPro" id="IPR056750">
    <property type="entry name" value="RRM_ESF1"/>
</dbReference>
<keyword evidence="8" id="KW-1185">Reference proteome</keyword>
<sequence length="663" mass="76246">MVNPKTKGEKKRRKPKQNHAVPAELLADERFKDVALDPKFRSIPRSEAKIKIDERFGKMFTDKRFKIKATMDKRGRPVNTTSSEDLKRFYHLDEGEGESGSDSEGDEKGSASGKIKPKTKTRSEECRDTGADRVGRSDEIRGKLVGDEDSKAPSSDDADPSSADELLDFARGEGNIETSEDDSTDSSEDEEEKLMREEAEQEVEWDELDKDAPRSDDISKRIALCNMDWQNLRAEDLFVLMHSFVPADGVVHRVRIFPTQFGKERMLAETKHGPKLKSKDAQALRKYEFDRLKYYYAVVECDNERTANAIYESCDGTEFQTSGTKLDLRFIPDDMEFDESEQTDFCDSLPTEYEPVDFVNAALMQSTCESTFDSEDLRRKKTLGKLYSKESKKTQKKKGRKQDDDQLDHMAAQLKTYIASESEEEDPKSAADKYRKLLLSADDQEENEASEDGDKEIVFNPELNAAVEKARKEKNDREIKSKKTPFQEYLEKKKQKKRERRLAEKAKRKKETTFSDDELPAGVDENDEFFKQNLSDSDDTKRRQESVPSADDDAEEEEEEREKRRGEELELLLMDEQGDSRKHFSLKKILKNEKQSKKKNETRGGKGSQAAAQDDFEVNVNDPRFSAIYSDHRFNIDPTDASFKRTKAMNAVLEEKTKRRRKT</sequence>
<protein>
    <submittedName>
        <fullName evidence="9">ESF1 homolog</fullName>
    </submittedName>
</protein>
<evidence type="ECO:0000313" key="9">
    <source>
        <dbReference type="RefSeq" id="XP_003748223.1"/>
    </source>
</evidence>
<dbReference type="Pfam" id="PF25121">
    <property type="entry name" value="RRM_ESF1"/>
    <property type="match status" value="2"/>
</dbReference>
<feature type="compositionally biased region" description="Acidic residues" evidence="5">
    <location>
        <begin position="199"/>
        <end position="209"/>
    </location>
</feature>
<feature type="compositionally biased region" description="Basic and acidic residues" evidence="5">
    <location>
        <begin position="64"/>
        <end position="75"/>
    </location>
</feature>
<organism evidence="8 9">
    <name type="scientific">Galendromus occidentalis</name>
    <name type="common">western predatory mite</name>
    <dbReference type="NCBI Taxonomy" id="34638"/>
    <lineage>
        <taxon>Eukaryota</taxon>
        <taxon>Metazoa</taxon>
        <taxon>Ecdysozoa</taxon>
        <taxon>Arthropoda</taxon>
        <taxon>Chelicerata</taxon>
        <taxon>Arachnida</taxon>
        <taxon>Acari</taxon>
        <taxon>Parasitiformes</taxon>
        <taxon>Mesostigmata</taxon>
        <taxon>Gamasina</taxon>
        <taxon>Phytoseioidea</taxon>
        <taxon>Phytoseiidae</taxon>
        <taxon>Typhlodrominae</taxon>
        <taxon>Galendromus</taxon>
    </lineage>
</organism>
<dbReference type="InterPro" id="IPR012580">
    <property type="entry name" value="NUC153"/>
</dbReference>
<dbReference type="AlphaFoldDB" id="A0AAJ6QYQ5"/>
<feature type="domain" description="ESF1 RRM" evidence="7">
    <location>
        <begin position="220"/>
        <end position="278"/>
    </location>
</feature>
<feature type="compositionally biased region" description="Basic and acidic residues" evidence="5">
    <location>
        <begin position="590"/>
        <end position="604"/>
    </location>
</feature>
<evidence type="ECO:0000256" key="4">
    <source>
        <dbReference type="ARBA" id="ARBA00023242"/>
    </source>
</evidence>
<feature type="compositionally biased region" description="Basic and acidic residues" evidence="5">
    <location>
        <begin position="121"/>
        <end position="151"/>
    </location>
</feature>